<evidence type="ECO:0000313" key="10">
    <source>
        <dbReference type="Proteomes" id="UP000005143"/>
    </source>
</evidence>
<evidence type="ECO:0000259" key="8">
    <source>
        <dbReference type="PROSITE" id="PS50850"/>
    </source>
</evidence>
<feature type="transmembrane region" description="Helical" evidence="7">
    <location>
        <begin position="368"/>
        <end position="387"/>
    </location>
</feature>
<dbReference type="CDD" id="cd17321">
    <property type="entry name" value="MFS_MMR_MDR_like"/>
    <property type="match status" value="1"/>
</dbReference>
<comment type="subcellular location">
    <subcellularLocation>
        <location evidence="1">Cell membrane</location>
        <topology evidence="1">Multi-pass membrane protein</topology>
    </subcellularLocation>
</comment>
<evidence type="ECO:0000313" key="9">
    <source>
        <dbReference type="EMBL" id="EHN12627.1"/>
    </source>
</evidence>
<keyword evidence="3" id="KW-1003">Cell membrane</keyword>
<evidence type="ECO:0000256" key="7">
    <source>
        <dbReference type="SAM" id="Phobius"/>
    </source>
</evidence>
<evidence type="ECO:0000256" key="3">
    <source>
        <dbReference type="ARBA" id="ARBA00022475"/>
    </source>
</evidence>
<keyword evidence="6 7" id="KW-0472">Membrane</keyword>
<dbReference type="GO" id="GO:0022857">
    <property type="term" value="F:transmembrane transporter activity"/>
    <property type="evidence" value="ECO:0007669"/>
    <property type="project" value="InterPro"/>
</dbReference>
<keyword evidence="10" id="KW-1185">Reference proteome</keyword>
<feature type="transmembrane region" description="Helical" evidence="7">
    <location>
        <begin position="538"/>
        <end position="561"/>
    </location>
</feature>
<protein>
    <submittedName>
        <fullName evidence="9">Major facilitator superfamily MFS_1</fullName>
    </submittedName>
</protein>
<keyword evidence="5 7" id="KW-1133">Transmembrane helix</keyword>
<evidence type="ECO:0000256" key="1">
    <source>
        <dbReference type="ARBA" id="ARBA00004651"/>
    </source>
</evidence>
<dbReference type="Gene3D" id="1.20.1250.20">
    <property type="entry name" value="MFS general substrate transporter like domains"/>
    <property type="match status" value="2"/>
</dbReference>
<feature type="transmembrane region" description="Helical" evidence="7">
    <location>
        <begin position="337"/>
        <end position="356"/>
    </location>
</feature>
<dbReference type="Proteomes" id="UP000005143">
    <property type="component" value="Unassembled WGS sequence"/>
</dbReference>
<name>H0E107_9ACTN</name>
<feature type="transmembrane region" description="Helical" evidence="7">
    <location>
        <begin position="67"/>
        <end position="86"/>
    </location>
</feature>
<dbReference type="Pfam" id="PF07690">
    <property type="entry name" value="MFS_1"/>
    <property type="match status" value="1"/>
</dbReference>
<dbReference type="InterPro" id="IPR020846">
    <property type="entry name" value="MFS_dom"/>
</dbReference>
<dbReference type="EMBL" id="AGUD01000016">
    <property type="protein sequence ID" value="EHN12627.1"/>
    <property type="molecule type" value="Genomic_DNA"/>
</dbReference>
<accession>H0E107</accession>
<sequence length="600" mass="63541">MSSPAVALPRSNARSDEPDERYKWIALSNTTLGILMATLNQSILLIALPDIFRGIHLNPLAPGNTNYLLWMILGFMVVTAVLVVSLGRLGDIYGRVKMYNLGFAVFTLGSILCSVTWMDGSAGALWIIGMRVIQGIGGAMLFANASAILTDAFPAHQRGMALGINGVAAIAGSFLGLIVGGVLAPVSWRLVFLVSVPFGVFGTYWAYAKLRDQGLRRHARMDWWGNATFAIGLVAVMIGITYGIQPYGSHDMGWTSPKVLILLLGGIAVLIAFVLIELRAAEPMFRLSLFRIRDFTAGNLASLLASIGRGGLQFVLIIWLQGIWLPQHGYDFHDTPLWAGIYMVPMIVGFLLAGPVSGVLSDRFGARPFAVVGMLGTALSFGLLLALPVDFDYVWFALVLLLNGLSMGLFASPNRMAIMNSLPVDQRGAGAGMTATFQNSAMVLSMGVFFSLMIVGLASSLGPAMHDGLVAHGVSNADATRIADQPPVVTLFASFLGFNPVASLLGPDVLHSLPAAQEHLLTGREFFPHLITGPFGDALTAAFSFALVACLIAAAASLFAAGRPQHQPGETVAERAWAGEAIDPGADGAAAAMLPSGRGE</sequence>
<gene>
    <name evidence="9" type="ORF">PAI11_04660</name>
</gene>
<feature type="transmembrane region" description="Helical" evidence="7">
    <location>
        <begin position="24"/>
        <end position="47"/>
    </location>
</feature>
<dbReference type="InterPro" id="IPR011701">
    <property type="entry name" value="MFS"/>
</dbReference>
<dbReference type="GO" id="GO:0005886">
    <property type="term" value="C:plasma membrane"/>
    <property type="evidence" value="ECO:0007669"/>
    <property type="project" value="UniProtKB-SubCell"/>
</dbReference>
<feature type="transmembrane region" description="Helical" evidence="7">
    <location>
        <begin position="190"/>
        <end position="207"/>
    </location>
</feature>
<feature type="transmembrane region" description="Helical" evidence="7">
    <location>
        <begin position="259"/>
        <end position="278"/>
    </location>
</feature>
<evidence type="ECO:0000256" key="6">
    <source>
        <dbReference type="ARBA" id="ARBA00023136"/>
    </source>
</evidence>
<feature type="domain" description="Major facilitator superfamily (MFS) profile" evidence="8">
    <location>
        <begin position="26"/>
        <end position="565"/>
    </location>
</feature>
<dbReference type="OrthoDB" id="102502at2"/>
<reference evidence="9 10" key="1">
    <citation type="journal article" date="2013" name="Biodegradation">
        <title>Quantitative proteomic analysis of ibuprofen-degrading Patulibacter sp. strain I11.</title>
        <authorList>
            <person name="Almeida B."/>
            <person name="Kjeldal H."/>
            <person name="Lolas I."/>
            <person name="Knudsen A.D."/>
            <person name="Carvalho G."/>
            <person name="Nielsen K.L."/>
            <person name="Barreto Crespo M.T."/>
            <person name="Stensballe A."/>
            <person name="Nielsen J.L."/>
        </authorList>
    </citation>
    <scope>NUCLEOTIDE SEQUENCE [LARGE SCALE GENOMIC DNA]</scope>
    <source>
        <strain evidence="9 10">I11</strain>
    </source>
</reference>
<proteinExistence type="predicted"/>
<evidence type="ECO:0000256" key="5">
    <source>
        <dbReference type="ARBA" id="ARBA00022989"/>
    </source>
</evidence>
<feature type="transmembrane region" description="Helical" evidence="7">
    <location>
        <begin position="227"/>
        <end position="247"/>
    </location>
</feature>
<comment type="caution">
    <text evidence="9">The sequence shown here is derived from an EMBL/GenBank/DDBJ whole genome shotgun (WGS) entry which is preliminary data.</text>
</comment>
<dbReference type="PANTHER" id="PTHR42718">
    <property type="entry name" value="MAJOR FACILITATOR SUPERFAMILY MULTIDRUG TRANSPORTER MFSC"/>
    <property type="match status" value="1"/>
</dbReference>
<organism evidence="9 10">
    <name type="scientific">Patulibacter medicamentivorans</name>
    <dbReference type="NCBI Taxonomy" id="1097667"/>
    <lineage>
        <taxon>Bacteria</taxon>
        <taxon>Bacillati</taxon>
        <taxon>Actinomycetota</taxon>
        <taxon>Thermoleophilia</taxon>
        <taxon>Solirubrobacterales</taxon>
        <taxon>Patulibacteraceae</taxon>
        <taxon>Patulibacter</taxon>
    </lineage>
</organism>
<keyword evidence="4 7" id="KW-0812">Transmembrane</keyword>
<feature type="transmembrane region" description="Helical" evidence="7">
    <location>
        <begin position="124"/>
        <end position="149"/>
    </location>
</feature>
<feature type="transmembrane region" description="Helical" evidence="7">
    <location>
        <begin position="393"/>
        <end position="411"/>
    </location>
</feature>
<dbReference type="PROSITE" id="PS50850">
    <property type="entry name" value="MFS"/>
    <property type="match status" value="1"/>
</dbReference>
<dbReference type="SUPFAM" id="SSF103473">
    <property type="entry name" value="MFS general substrate transporter"/>
    <property type="match status" value="1"/>
</dbReference>
<feature type="transmembrane region" description="Helical" evidence="7">
    <location>
        <begin position="161"/>
        <end position="184"/>
    </location>
</feature>
<dbReference type="RefSeq" id="WP_007570460.1">
    <property type="nucleotide sequence ID" value="NZ_AGUD01000016.1"/>
</dbReference>
<feature type="transmembrane region" description="Helical" evidence="7">
    <location>
        <begin position="441"/>
        <end position="461"/>
    </location>
</feature>
<evidence type="ECO:0000256" key="2">
    <source>
        <dbReference type="ARBA" id="ARBA00022448"/>
    </source>
</evidence>
<evidence type="ECO:0000256" key="4">
    <source>
        <dbReference type="ARBA" id="ARBA00022692"/>
    </source>
</evidence>
<feature type="transmembrane region" description="Helical" evidence="7">
    <location>
        <begin position="299"/>
        <end position="325"/>
    </location>
</feature>
<keyword evidence="2" id="KW-0813">Transport</keyword>
<feature type="transmembrane region" description="Helical" evidence="7">
    <location>
        <begin position="98"/>
        <end position="118"/>
    </location>
</feature>
<dbReference type="AlphaFoldDB" id="H0E107"/>
<dbReference type="PATRIC" id="fig|1097667.3.peg.465"/>
<dbReference type="PANTHER" id="PTHR42718:SF46">
    <property type="entry name" value="BLR6921 PROTEIN"/>
    <property type="match status" value="1"/>
</dbReference>
<dbReference type="InterPro" id="IPR036259">
    <property type="entry name" value="MFS_trans_sf"/>
</dbReference>